<dbReference type="InterPro" id="IPR056813">
    <property type="entry name" value="GIL1_IRKI_C"/>
</dbReference>
<sequence>MASHTEMDTEEKQHKNTLQLGKSNRAKRESSPPRTPEKSSELVPKDESKSQGNGKWKDRFFPKWKTPTAAFNGNSNSHHTSSVENAVPADVEMEENSEITTTLKLLNKPDQHMAQGVYRDDGGGPSPLILLNTVTAARNAVKDFSKDFVALLKDMPDKGESFQKRMRDELNLVAQDAPEASDSKFVAQAYIALQLFSGFENASFCISNTGEKPWEVQHTRDCFDKFQECKDKSQTVAHLLETGLNTSFLSRFCFSKFASLIPKKLEEGLFGGKCPNHSEIARHRHPNTPFYKSFLFAAVSIWLLQRLVFSFEQRVITYSPFRSDNYQRKYMEPAIPGIGDNEEEDDDDFLEVLFTVFPGFRISQSIVKSNVYVVKKSCIQPVVKGLYPQVDDSSAVPENIQESTPDSQTEGLAPSPYSTTLPTQGEYSTPTGMDARTSPLSAVQSTTPGRDDRFTTAKIQSQDTDELETSSLPSKNDLKLRGDSLPNPSIPQRETSAIINAKSFSATSSPKSSKSNKTWKILTRLLRARKSFVKSEANVPANCQTPAGGGENYNTENTPTAKPPVRDESFSSAGADAAGAPAPSVPSVGPSPPTDEVGRGRNSTLVNVD</sequence>
<evidence type="ECO:0000259" key="2">
    <source>
        <dbReference type="Pfam" id="PF24994"/>
    </source>
</evidence>
<evidence type="ECO:0000313" key="4">
    <source>
        <dbReference type="EnsemblPlants" id="Pp3c2_14620V3.1"/>
    </source>
</evidence>
<evidence type="ECO:0000313" key="5">
    <source>
        <dbReference type="Proteomes" id="UP000006727"/>
    </source>
</evidence>
<dbReference type="Gramene" id="Pp3c2_14620V3.1">
    <property type="protein sequence ID" value="Pp3c2_14620V3.1"/>
    <property type="gene ID" value="Pp3c2_14620"/>
</dbReference>
<evidence type="ECO:0000313" key="3">
    <source>
        <dbReference type="EMBL" id="PNR59902.1"/>
    </source>
</evidence>
<feature type="domain" description="GIL1/IRKI C-terminal" evidence="2">
    <location>
        <begin position="323"/>
        <end position="372"/>
    </location>
</feature>
<dbReference type="EMBL" id="ABEU02000002">
    <property type="protein sequence ID" value="PNR59902.1"/>
    <property type="molecule type" value="Genomic_DNA"/>
</dbReference>
<dbReference type="Gramene" id="Pp3c2_14620V3.3">
    <property type="protein sequence ID" value="Pp3c2_14620V3.3"/>
    <property type="gene ID" value="Pp3c2_14620"/>
</dbReference>
<dbReference type="GeneID" id="112277138"/>
<dbReference type="Proteomes" id="UP000006727">
    <property type="component" value="Chromosome 2"/>
</dbReference>
<organism evidence="3">
    <name type="scientific">Physcomitrium patens</name>
    <name type="common">Spreading-leaved earth moss</name>
    <name type="synonym">Physcomitrella patens</name>
    <dbReference type="NCBI Taxonomy" id="3218"/>
    <lineage>
        <taxon>Eukaryota</taxon>
        <taxon>Viridiplantae</taxon>
        <taxon>Streptophyta</taxon>
        <taxon>Embryophyta</taxon>
        <taxon>Bryophyta</taxon>
        <taxon>Bryophytina</taxon>
        <taxon>Bryopsida</taxon>
        <taxon>Funariidae</taxon>
        <taxon>Funariales</taxon>
        <taxon>Funariaceae</taxon>
        <taxon>Physcomitrium</taxon>
    </lineage>
</organism>
<dbReference type="AlphaFoldDB" id="A0A2K1L1K4"/>
<feature type="compositionally biased region" description="Low complexity" evidence="1">
    <location>
        <begin position="570"/>
        <end position="588"/>
    </location>
</feature>
<dbReference type="GO" id="GO:0009639">
    <property type="term" value="P:response to red or far red light"/>
    <property type="evidence" value="ECO:0007669"/>
    <property type="project" value="InterPro"/>
</dbReference>
<gene>
    <name evidence="4" type="primary">LOC112277138</name>
    <name evidence="3" type="ORF">PHYPA_002694</name>
</gene>
<reference evidence="4" key="3">
    <citation type="submission" date="2020-12" db="UniProtKB">
        <authorList>
            <consortium name="EnsemblPlants"/>
        </authorList>
    </citation>
    <scope>IDENTIFICATION</scope>
</reference>
<name>A0A2K1L1K4_PHYPA</name>
<protein>
    <recommendedName>
        <fullName evidence="2">GIL1/IRKI C-terminal domain-containing protein</fullName>
    </recommendedName>
</protein>
<dbReference type="Pfam" id="PF24994">
    <property type="entry name" value="GIL1_IRKI_C"/>
    <property type="match status" value="1"/>
</dbReference>
<feature type="compositionally biased region" description="Basic and acidic residues" evidence="1">
    <location>
        <begin position="1"/>
        <end position="14"/>
    </location>
</feature>
<dbReference type="InterPro" id="IPR040225">
    <property type="entry name" value="GIL1-like"/>
</dbReference>
<feature type="compositionally biased region" description="Polar residues" evidence="1">
    <location>
        <begin position="438"/>
        <end position="448"/>
    </location>
</feature>
<accession>A0A2K1L1K4</accession>
<feature type="region of interest" description="Disordered" evidence="1">
    <location>
        <begin position="1"/>
        <end position="61"/>
    </location>
</feature>
<dbReference type="PANTHER" id="PTHR31161">
    <property type="entry name" value="PROTEIN GRAVITROPIC IN THE LIGHT 1"/>
    <property type="match status" value="1"/>
</dbReference>
<feature type="compositionally biased region" description="Basic and acidic residues" evidence="1">
    <location>
        <begin position="26"/>
        <end position="61"/>
    </location>
</feature>
<dbReference type="RefSeq" id="XP_024364932.1">
    <property type="nucleotide sequence ID" value="XM_024509164.2"/>
</dbReference>
<feature type="region of interest" description="Disordered" evidence="1">
    <location>
        <begin position="396"/>
        <end position="492"/>
    </location>
</feature>
<feature type="region of interest" description="Disordered" evidence="1">
    <location>
        <begin position="535"/>
        <end position="609"/>
    </location>
</feature>
<keyword evidence="5" id="KW-1185">Reference proteome</keyword>
<dbReference type="GO" id="GO:0009959">
    <property type="term" value="P:negative gravitropism"/>
    <property type="evidence" value="ECO:0007669"/>
    <property type="project" value="InterPro"/>
</dbReference>
<dbReference type="PaxDb" id="3218-PP1S30_197V6.1"/>
<feature type="compositionally biased region" description="Polar residues" evidence="1">
    <location>
        <begin position="400"/>
        <end position="431"/>
    </location>
</feature>
<evidence type="ECO:0000256" key="1">
    <source>
        <dbReference type="SAM" id="MobiDB-lite"/>
    </source>
</evidence>
<proteinExistence type="predicted"/>
<reference evidence="3 5" key="1">
    <citation type="journal article" date="2008" name="Science">
        <title>The Physcomitrella genome reveals evolutionary insights into the conquest of land by plants.</title>
        <authorList>
            <person name="Rensing S."/>
            <person name="Lang D."/>
            <person name="Zimmer A."/>
            <person name="Terry A."/>
            <person name="Salamov A."/>
            <person name="Shapiro H."/>
            <person name="Nishiyama T."/>
            <person name="Perroud P.-F."/>
            <person name="Lindquist E."/>
            <person name="Kamisugi Y."/>
            <person name="Tanahashi T."/>
            <person name="Sakakibara K."/>
            <person name="Fujita T."/>
            <person name="Oishi K."/>
            <person name="Shin-I T."/>
            <person name="Kuroki Y."/>
            <person name="Toyoda A."/>
            <person name="Suzuki Y."/>
            <person name="Hashimoto A."/>
            <person name="Yamaguchi K."/>
            <person name="Sugano A."/>
            <person name="Kohara Y."/>
            <person name="Fujiyama A."/>
            <person name="Anterola A."/>
            <person name="Aoki S."/>
            <person name="Ashton N."/>
            <person name="Barbazuk W.B."/>
            <person name="Barker E."/>
            <person name="Bennetzen J."/>
            <person name="Bezanilla M."/>
            <person name="Blankenship R."/>
            <person name="Cho S.H."/>
            <person name="Dutcher S."/>
            <person name="Estelle M."/>
            <person name="Fawcett J.A."/>
            <person name="Gundlach H."/>
            <person name="Hanada K."/>
            <person name="Heyl A."/>
            <person name="Hicks K.A."/>
            <person name="Hugh J."/>
            <person name="Lohr M."/>
            <person name="Mayer K."/>
            <person name="Melkozernov A."/>
            <person name="Murata T."/>
            <person name="Nelson D."/>
            <person name="Pils B."/>
            <person name="Prigge M."/>
            <person name="Reiss B."/>
            <person name="Renner T."/>
            <person name="Rombauts S."/>
            <person name="Rushton P."/>
            <person name="Sanderfoot A."/>
            <person name="Schween G."/>
            <person name="Shiu S.-H."/>
            <person name="Stueber K."/>
            <person name="Theodoulou F.L."/>
            <person name="Tu H."/>
            <person name="Van de Peer Y."/>
            <person name="Verrier P.J."/>
            <person name="Waters E."/>
            <person name="Wood A."/>
            <person name="Yang L."/>
            <person name="Cove D."/>
            <person name="Cuming A."/>
            <person name="Hasebe M."/>
            <person name="Lucas S."/>
            <person name="Mishler D.B."/>
            <person name="Reski R."/>
            <person name="Grigoriev I."/>
            <person name="Quatrano R.S."/>
            <person name="Boore J.L."/>
        </authorList>
    </citation>
    <scope>NUCLEOTIDE SEQUENCE [LARGE SCALE GENOMIC DNA]</scope>
    <source>
        <strain evidence="4 5">cv. Gransden 2004</strain>
    </source>
</reference>
<dbReference type="EnsemblPlants" id="Pp3c2_14620V3.3">
    <property type="protein sequence ID" value="Pp3c2_14620V3.3"/>
    <property type="gene ID" value="Pp3c2_14620"/>
</dbReference>
<reference evidence="3 5" key="2">
    <citation type="journal article" date="2018" name="Plant J.">
        <title>The Physcomitrella patens chromosome-scale assembly reveals moss genome structure and evolution.</title>
        <authorList>
            <person name="Lang D."/>
            <person name="Ullrich K.K."/>
            <person name="Murat F."/>
            <person name="Fuchs J."/>
            <person name="Jenkins J."/>
            <person name="Haas F.B."/>
            <person name="Piednoel M."/>
            <person name="Gundlach H."/>
            <person name="Van Bel M."/>
            <person name="Meyberg R."/>
            <person name="Vives C."/>
            <person name="Morata J."/>
            <person name="Symeonidi A."/>
            <person name="Hiss M."/>
            <person name="Muchero W."/>
            <person name="Kamisugi Y."/>
            <person name="Saleh O."/>
            <person name="Blanc G."/>
            <person name="Decker E.L."/>
            <person name="van Gessel N."/>
            <person name="Grimwood J."/>
            <person name="Hayes R.D."/>
            <person name="Graham S.W."/>
            <person name="Gunter L.E."/>
            <person name="McDaniel S.F."/>
            <person name="Hoernstein S.N.W."/>
            <person name="Larsson A."/>
            <person name="Li F.W."/>
            <person name="Perroud P.F."/>
            <person name="Phillips J."/>
            <person name="Ranjan P."/>
            <person name="Rokshar D.S."/>
            <person name="Rothfels C.J."/>
            <person name="Schneider L."/>
            <person name="Shu S."/>
            <person name="Stevenson D.W."/>
            <person name="Thummler F."/>
            <person name="Tillich M."/>
            <person name="Villarreal Aguilar J.C."/>
            <person name="Widiez T."/>
            <person name="Wong G.K."/>
            <person name="Wymore A."/>
            <person name="Zhang Y."/>
            <person name="Zimmer A.D."/>
            <person name="Quatrano R.S."/>
            <person name="Mayer K.F.X."/>
            <person name="Goodstein D."/>
            <person name="Casacuberta J.M."/>
            <person name="Vandepoele K."/>
            <person name="Reski R."/>
            <person name="Cuming A.C."/>
            <person name="Tuskan G.A."/>
            <person name="Maumus F."/>
            <person name="Salse J."/>
            <person name="Schmutz J."/>
            <person name="Rensing S.A."/>
        </authorList>
    </citation>
    <scope>NUCLEOTIDE SEQUENCE [LARGE SCALE GENOMIC DNA]</scope>
    <source>
        <strain evidence="4 5">cv. Gransden 2004</strain>
    </source>
</reference>
<dbReference type="EnsemblPlants" id="Pp3c2_14620V3.1">
    <property type="protein sequence ID" value="Pp3c2_14620V3.1"/>
    <property type="gene ID" value="Pp3c2_14620"/>
</dbReference>